<organism evidence="3 4">
    <name type="scientific">Umbelopsis vinacea</name>
    <dbReference type="NCBI Taxonomy" id="44442"/>
    <lineage>
        <taxon>Eukaryota</taxon>
        <taxon>Fungi</taxon>
        <taxon>Fungi incertae sedis</taxon>
        <taxon>Mucoromycota</taxon>
        <taxon>Mucoromycotina</taxon>
        <taxon>Umbelopsidomycetes</taxon>
        <taxon>Umbelopsidales</taxon>
        <taxon>Umbelopsidaceae</taxon>
        <taxon>Umbelopsis</taxon>
    </lineage>
</organism>
<evidence type="ECO:0000313" key="3">
    <source>
        <dbReference type="EMBL" id="KAG2173467.1"/>
    </source>
</evidence>
<reference evidence="3" key="1">
    <citation type="submission" date="2020-12" db="EMBL/GenBank/DDBJ databases">
        <title>Metabolic potential, ecology and presence of endohyphal bacteria is reflected in genomic diversity of Mucoromycotina.</title>
        <authorList>
            <person name="Muszewska A."/>
            <person name="Okrasinska A."/>
            <person name="Steczkiewicz K."/>
            <person name="Drgas O."/>
            <person name="Orlowska M."/>
            <person name="Perlinska-Lenart U."/>
            <person name="Aleksandrzak-Piekarczyk T."/>
            <person name="Szatraj K."/>
            <person name="Zielenkiewicz U."/>
            <person name="Pilsyk S."/>
            <person name="Malc E."/>
            <person name="Mieczkowski P."/>
            <person name="Kruszewska J.S."/>
            <person name="Biernat P."/>
            <person name="Pawlowska J."/>
        </authorList>
    </citation>
    <scope>NUCLEOTIDE SEQUENCE</scope>
    <source>
        <strain evidence="3">WA0000051536</strain>
    </source>
</reference>
<feature type="compositionally biased region" description="Polar residues" evidence="1">
    <location>
        <begin position="77"/>
        <end position="90"/>
    </location>
</feature>
<dbReference type="GO" id="GO:0030620">
    <property type="term" value="F:U2 snRNA binding"/>
    <property type="evidence" value="ECO:0007669"/>
    <property type="project" value="TreeGrafter"/>
</dbReference>
<dbReference type="InterPro" id="IPR024822">
    <property type="entry name" value="Coilin"/>
</dbReference>
<dbReference type="OrthoDB" id="74813at2759"/>
<comment type="caution">
    <text evidence="3">The sequence shown here is derived from an EMBL/GenBank/DDBJ whole genome shotgun (WGS) entry which is preliminary data.</text>
</comment>
<feature type="compositionally biased region" description="Polar residues" evidence="1">
    <location>
        <begin position="146"/>
        <end position="162"/>
    </location>
</feature>
<sequence length="419" mass="46745">MDEREKASASIIESESESEPERKKIKRSKIAIHAKDTKAIKKVEKRQRKLERKLSKAAKRKSKEKSKEKVTSSKSLAQRQVQLSNKSTKVSDVPKSDVKEKPAASSHNRIATDKIIPGEGSIKTRSRNERRRRLKKAMAGQDTKENQPMIQQPQPIASNQEPEISKNHVLQPAEQNGLVPSSSLLKKNRNKKRGFLNDMHKEPSKEHIRFQPPQANPSEPVAGGTAVITSIDLDPSDGGGYNLRSKTEKKFPVQIAPRVVRASQVSAESGVEDLEGNTWVDDAVDYASDDDEADRAVPMAYTAIESADMDEVIDYNACEVVNFTTNLPQELDVLAIKTLVLSATYTPEISDWREVVVKEIDIIDGTIIVEHLGVTDKALREGGRFELGANEETEAENYDDDDSIVTLLKSDIVDMRRIR</sequence>
<dbReference type="GO" id="GO:0015030">
    <property type="term" value="C:Cajal body"/>
    <property type="evidence" value="ECO:0007669"/>
    <property type="project" value="TreeGrafter"/>
</dbReference>
<feature type="domain" description="Coilin tudor" evidence="2">
    <location>
        <begin position="321"/>
        <end position="416"/>
    </location>
</feature>
<feature type="compositionally biased region" description="Basic residues" evidence="1">
    <location>
        <begin position="43"/>
        <end position="64"/>
    </location>
</feature>
<dbReference type="InterPro" id="IPR056398">
    <property type="entry name" value="Tudor_Coilin"/>
</dbReference>
<dbReference type="EMBL" id="JAEPRA010000019">
    <property type="protein sequence ID" value="KAG2173467.1"/>
    <property type="molecule type" value="Genomic_DNA"/>
</dbReference>
<protein>
    <recommendedName>
        <fullName evidence="2">Coilin tudor domain-containing protein</fullName>
    </recommendedName>
</protein>
<dbReference type="GO" id="GO:0030619">
    <property type="term" value="F:U1 snRNA binding"/>
    <property type="evidence" value="ECO:0007669"/>
    <property type="project" value="TreeGrafter"/>
</dbReference>
<evidence type="ECO:0000256" key="1">
    <source>
        <dbReference type="SAM" id="MobiDB-lite"/>
    </source>
</evidence>
<gene>
    <name evidence="3" type="ORF">INT44_008819</name>
</gene>
<feature type="region of interest" description="Disordered" evidence="1">
    <location>
        <begin position="195"/>
        <end position="222"/>
    </location>
</feature>
<evidence type="ECO:0000259" key="2">
    <source>
        <dbReference type="Pfam" id="PF23086"/>
    </source>
</evidence>
<name>A0A8H7U9L6_9FUNG</name>
<feature type="region of interest" description="Disordered" evidence="1">
    <location>
        <begin position="1"/>
        <end position="163"/>
    </location>
</feature>
<dbReference type="AlphaFoldDB" id="A0A8H7U9L6"/>
<feature type="compositionally biased region" description="Basic residues" evidence="1">
    <location>
        <begin position="124"/>
        <end position="136"/>
    </location>
</feature>
<feature type="compositionally biased region" description="Basic and acidic residues" evidence="1">
    <location>
        <begin position="92"/>
        <end position="102"/>
    </location>
</feature>
<dbReference type="GO" id="GO:0000387">
    <property type="term" value="P:spliceosomal snRNP assembly"/>
    <property type="evidence" value="ECO:0007669"/>
    <property type="project" value="TreeGrafter"/>
</dbReference>
<feature type="compositionally biased region" description="Basic and acidic residues" evidence="1">
    <location>
        <begin position="33"/>
        <end position="42"/>
    </location>
</feature>
<evidence type="ECO:0000313" key="4">
    <source>
        <dbReference type="Proteomes" id="UP000612746"/>
    </source>
</evidence>
<feature type="compositionally biased region" description="Basic and acidic residues" evidence="1">
    <location>
        <begin position="198"/>
        <end position="209"/>
    </location>
</feature>
<dbReference type="Proteomes" id="UP000612746">
    <property type="component" value="Unassembled WGS sequence"/>
</dbReference>
<dbReference type="Pfam" id="PF23086">
    <property type="entry name" value="Tudor_Coilin"/>
    <property type="match status" value="1"/>
</dbReference>
<dbReference type="PANTHER" id="PTHR15197">
    <property type="entry name" value="COILIN P80"/>
    <property type="match status" value="1"/>
</dbReference>
<keyword evidence="4" id="KW-1185">Reference proteome</keyword>
<proteinExistence type="predicted"/>
<accession>A0A8H7U9L6</accession>
<dbReference type="PANTHER" id="PTHR15197:SF0">
    <property type="entry name" value="COILIN"/>
    <property type="match status" value="1"/>
</dbReference>
<feature type="compositionally biased region" description="Basic residues" evidence="1">
    <location>
        <begin position="23"/>
        <end position="32"/>
    </location>
</feature>